<feature type="transmembrane region" description="Helical" evidence="18">
    <location>
        <begin position="421"/>
        <end position="437"/>
    </location>
</feature>
<dbReference type="GO" id="GO:0005886">
    <property type="term" value="C:plasma membrane"/>
    <property type="evidence" value="ECO:0007669"/>
    <property type="project" value="UniProtKB-SubCell"/>
</dbReference>
<feature type="transmembrane region" description="Helical" evidence="18">
    <location>
        <begin position="332"/>
        <end position="353"/>
    </location>
</feature>
<evidence type="ECO:0000256" key="1">
    <source>
        <dbReference type="ARBA" id="ARBA00001936"/>
    </source>
</evidence>
<dbReference type="NCBIfam" id="TIGR04154">
    <property type="entry name" value="archaeo_STT3"/>
    <property type="match status" value="1"/>
</dbReference>
<feature type="transmembrane region" description="Helical" evidence="18">
    <location>
        <begin position="120"/>
        <end position="144"/>
    </location>
</feature>
<proteinExistence type="inferred from homology"/>
<keyword evidence="8 22" id="KW-0808">Transferase</keyword>
<dbReference type="Gene3D" id="2.60.40.3390">
    <property type="match status" value="1"/>
</dbReference>
<evidence type="ECO:0000256" key="3">
    <source>
        <dbReference type="ARBA" id="ARBA00004651"/>
    </source>
</evidence>
<name>A0A7D5P714_9EURY</name>
<keyword evidence="10" id="KW-0479">Metal-binding</keyword>
<evidence type="ECO:0000313" key="23">
    <source>
        <dbReference type="Proteomes" id="UP000509667"/>
    </source>
</evidence>
<evidence type="ECO:0000256" key="4">
    <source>
        <dbReference type="ARBA" id="ARBA00004922"/>
    </source>
</evidence>
<dbReference type="AlphaFoldDB" id="A0A7D5P714"/>
<feature type="transmembrane region" description="Helical" evidence="18">
    <location>
        <begin position="394"/>
        <end position="414"/>
    </location>
</feature>
<comment type="pathway">
    <text evidence="4">Protein modification; protein glycosylation.</text>
</comment>
<dbReference type="EMBL" id="CP058910">
    <property type="protein sequence ID" value="QLH78898.1"/>
    <property type="molecule type" value="Genomic_DNA"/>
</dbReference>
<feature type="transmembrane region" description="Helical" evidence="18">
    <location>
        <begin position="475"/>
        <end position="494"/>
    </location>
</feature>
<dbReference type="GO" id="GO:0004576">
    <property type="term" value="F:oligosaccharyl transferase activity"/>
    <property type="evidence" value="ECO:0007669"/>
    <property type="project" value="InterPro"/>
</dbReference>
<comment type="catalytic activity">
    <reaction evidence="16">
        <text>an archaeal dolichyl phosphooligosaccharide + [protein]-L-asparagine = an archaeal dolichyl phosphate + a glycoprotein with the oligosaccharide chain attached by N-beta-D-glycosyl linkage to a protein L-asparagine.</text>
        <dbReference type="EC" id="2.4.99.21"/>
    </reaction>
</comment>
<dbReference type="Gene3D" id="3.40.50.12610">
    <property type="match status" value="1"/>
</dbReference>
<feature type="transmembrane region" description="Helical" evidence="18">
    <location>
        <begin position="443"/>
        <end position="463"/>
    </location>
</feature>
<accession>A0A7D5P714</accession>
<evidence type="ECO:0000256" key="10">
    <source>
        <dbReference type="ARBA" id="ARBA00022723"/>
    </source>
</evidence>
<keyword evidence="14" id="KW-0464">Manganese</keyword>
<feature type="transmembrane region" description="Helical" evidence="18">
    <location>
        <begin position="151"/>
        <end position="168"/>
    </location>
</feature>
<feature type="transmembrane region" description="Helical" evidence="18">
    <location>
        <begin position="301"/>
        <end position="320"/>
    </location>
</feature>
<evidence type="ECO:0000259" key="20">
    <source>
        <dbReference type="Pfam" id="PF18079"/>
    </source>
</evidence>
<evidence type="ECO:0000256" key="8">
    <source>
        <dbReference type="ARBA" id="ARBA00022679"/>
    </source>
</evidence>
<gene>
    <name evidence="22" type="ORF">HZS55_17075</name>
</gene>
<evidence type="ECO:0000256" key="15">
    <source>
        <dbReference type="ARBA" id="ARBA00030679"/>
    </source>
</evidence>
<keyword evidence="13 18" id="KW-0472">Membrane</keyword>
<feature type="transmembrane region" description="Helical" evidence="18">
    <location>
        <begin position="24"/>
        <end position="42"/>
    </location>
</feature>
<keyword evidence="11" id="KW-0460">Magnesium</keyword>
<dbReference type="InterPro" id="IPR054479">
    <property type="entry name" value="AglB-like_core"/>
</dbReference>
<dbReference type="InterPro" id="IPR041154">
    <property type="entry name" value="AglB_P1"/>
</dbReference>
<dbReference type="InterPro" id="IPR026410">
    <property type="entry name" value="OlisacTrfase_arch"/>
</dbReference>
<dbReference type="Pfam" id="PF22627">
    <property type="entry name" value="AglB_core-like"/>
    <property type="match status" value="1"/>
</dbReference>
<comment type="cofactor">
    <cofactor evidence="2">
        <name>Mg(2+)</name>
        <dbReference type="ChEBI" id="CHEBI:18420"/>
    </cofactor>
</comment>
<dbReference type="Proteomes" id="UP000509667">
    <property type="component" value="Chromosome"/>
</dbReference>
<dbReference type="OrthoDB" id="82393at2157"/>
<feature type="domain" description="Oligosaccharyl transferase STT3 N-terminal" evidence="19">
    <location>
        <begin position="50"/>
        <end position="317"/>
    </location>
</feature>
<feature type="domain" description="Archaeal glycosylation protein B peripheral" evidence="20">
    <location>
        <begin position="832"/>
        <end position="915"/>
    </location>
</feature>
<feature type="domain" description="AglB-like core" evidence="21">
    <location>
        <begin position="515"/>
        <end position="629"/>
    </location>
</feature>
<dbReference type="Pfam" id="PF18079">
    <property type="entry name" value="AglB_L1"/>
    <property type="match status" value="1"/>
</dbReference>
<evidence type="ECO:0000256" key="17">
    <source>
        <dbReference type="SAM" id="MobiDB-lite"/>
    </source>
</evidence>
<feature type="transmembrane region" description="Helical" evidence="18">
    <location>
        <begin position="221"/>
        <end position="238"/>
    </location>
</feature>
<dbReference type="KEGG" id="hrr:HZS55_17075"/>
<dbReference type="InterPro" id="IPR048307">
    <property type="entry name" value="STT3_N"/>
</dbReference>
<comment type="similarity">
    <text evidence="5">Belongs to the STT3 family.</text>
</comment>
<dbReference type="GeneID" id="56079612"/>
<sequence>MSQWRGQIENIDEPGDLADVVGEYYHIPAMVALLGFMLWSRVRNWKDFLVEGTVYFGGYDPWYHYRMVQYTVQHWPATSPFDPWTRFPTGTHSSQFGTVMDQLVATAALVVGLGNPSDHTVRLVALFAPAVFGTLAAIPVYLIGKRVTGKFGGVVAVAALALAGSTFAQRGTVGFYDHHVAEALFQTIAVLATMVAVSVAQDEKPVWELFKARDVDALRRPVGWSIVAGTAIAVYLWTWAPGVFLLGILGVYFTIELASEYAHGESPEHVAIAGAVTLSTAGVLSLAAMEEIALSATSYNLVQPMLAFGVAAGCVFLAWFAREWESRGLPNYQYPLAVGGILLGIAVAMALALPDIWGFFVNQTTRVVGLTVTDTAGTVAEAQPMPFGNLFPEYGFTLFIALLGVAFVAVRHFYDRPDAEWSLLAVWTVFMLLATLTQRRFDYYFSITVAVMTALVIGQLARFSGISRPDTDIETYQILSIVAIVLVLFAPLVYPAAVSMQATSGSGGAGQGSVAWNGTLGWMEGNTPDEGTYGGADNADAVPYYGTFERTDDFDYPDGYYGVMSWWDYGHYITVMGERIPVANPFQQGADQAANFLLSTNESAANEVMNDVSEDDAETRYVMVDWKMTETAQSYFRPNGGSLRLGGKYFAPFQFYSDGNISQGEYYTERGDWIYYQTGQQGSYQTFRLQHQKYYNSTAVRLYNFHGSAVEPTPIVVDWELQDAQSGQGQIRMSNGTINFDTMAEAREYVENDPTSKIGGVGQFPSERVPALEHYRMVHGSDNSSLESQRYQLGLRKTAQGAFQTSLRQPGVLGALQPSSSNWVKSFERVPGGTIEGEGPANATVTAAVEMQVPSTNSTFVYRQQAETGDDGTFTMTVPYSTTGYGEWGTEEGYTEPSVTANSSYQLRTDMTTNESHTFRYGGTVDVTEGQVLGEDESPSTVTLEKGQARSLEINQPGNETAGNETAGNETAGNGSGADDASGDTTTPDGATATATPADTGTATDTGAATDTGTATAVGTASGSGADGATNGSTGSSLVEPSTAAPATLLALLGGGLLSFVGLTRRD</sequence>
<feature type="region of interest" description="Disordered" evidence="17">
    <location>
        <begin position="927"/>
        <end position="1040"/>
    </location>
</feature>
<feature type="compositionally biased region" description="Polar residues" evidence="17">
    <location>
        <begin position="953"/>
        <end position="969"/>
    </location>
</feature>
<evidence type="ECO:0000256" key="9">
    <source>
        <dbReference type="ARBA" id="ARBA00022692"/>
    </source>
</evidence>
<feature type="compositionally biased region" description="Low complexity" evidence="17">
    <location>
        <begin position="971"/>
        <end position="1040"/>
    </location>
</feature>
<dbReference type="PANTHER" id="PTHR13872:SF1">
    <property type="entry name" value="DOLICHYL-DIPHOSPHOOLIGOSACCHARIDE--PROTEIN GLYCOSYLTRANSFERASE SUBUNIT STT3B"/>
    <property type="match status" value="1"/>
</dbReference>
<dbReference type="RefSeq" id="WP_179908776.1">
    <property type="nucleotide sequence ID" value="NZ_CP058910.1"/>
</dbReference>
<keyword evidence="9 18" id="KW-0812">Transmembrane</keyword>
<comment type="subcellular location">
    <subcellularLocation>
        <location evidence="3">Cell membrane</location>
        <topology evidence="3">Multi-pass membrane protein</topology>
    </subcellularLocation>
</comment>
<comment type="cofactor">
    <cofactor evidence="1">
        <name>Mn(2+)</name>
        <dbReference type="ChEBI" id="CHEBI:29035"/>
    </cofactor>
</comment>
<keyword evidence="23" id="KW-1185">Reference proteome</keyword>
<dbReference type="EC" id="2.4.99.21" evidence="6"/>
<evidence type="ECO:0000256" key="13">
    <source>
        <dbReference type="ARBA" id="ARBA00023136"/>
    </source>
</evidence>
<reference evidence="22 23" key="1">
    <citation type="submission" date="2020-07" db="EMBL/GenBank/DDBJ databases">
        <title>Halosimplex pelagicum sp. nov. and Halosimplex rubrum sp. nov., isolated from salted brown alga Laminaria, and emended description of the genus Halosimplex.</title>
        <authorList>
            <person name="Cui H."/>
        </authorList>
    </citation>
    <scope>NUCLEOTIDE SEQUENCE [LARGE SCALE GENOMIC DNA]</scope>
    <source>
        <strain evidence="22 23">R27</strain>
    </source>
</reference>
<evidence type="ECO:0000256" key="2">
    <source>
        <dbReference type="ARBA" id="ARBA00001946"/>
    </source>
</evidence>
<evidence type="ECO:0000256" key="12">
    <source>
        <dbReference type="ARBA" id="ARBA00022989"/>
    </source>
</evidence>
<organism evidence="22 23">
    <name type="scientific">Halosimplex rubrum</name>
    <dbReference type="NCBI Taxonomy" id="869889"/>
    <lineage>
        <taxon>Archaea</taxon>
        <taxon>Methanobacteriati</taxon>
        <taxon>Methanobacteriota</taxon>
        <taxon>Stenosarchaea group</taxon>
        <taxon>Halobacteria</taxon>
        <taxon>Halobacteriales</taxon>
        <taxon>Haloarculaceae</taxon>
        <taxon>Halosimplex</taxon>
    </lineage>
</organism>
<keyword evidence="12 18" id="KW-1133">Transmembrane helix</keyword>
<evidence type="ECO:0000256" key="6">
    <source>
        <dbReference type="ARBA" id="ARBA00012602"/>
    </source>
</evidence>
<feature type="transmembrane region" description="Helical" evidence="18">
    <location>
        <begin position="180"/>
        <end position="200"/>
    </location>
</feature>
<evidence type="ECO:0000259" key="21">
    <source>
        <dbReference type="Pfam" id="PF22627"/>
    </source>
</evidence>
<keyword evidence="7" id="KW-0328">Glycosyltransferase</keyword>
<dbReference type="GO" id="GO:0046872">
    <property type="term" value="F:metal ion binding"/>
    <property type="evidence" value="ECO:0007669"/>
    <property type="project" value="UniProtKB-KW"/>
</dbReference>
<dbReference type="Pfam" id="PF02516">
    <property type="entry name" value="STT3"/>
    <property type="match status" value="1"/>
</dbReference>
<dbReference type="UniPathway" id="UPA00378"/>
<evidence type="ECO:0000256" key="16">
    <source>
        <dbReference type="ARBA" id="ARBA00034066"/>
    </source>
</evidence>
<dbReference type="PANTHER" id="PTHR13872">
    <property type="entry name" value="DOLICHYL-DIPHOSPHOOLIGOSACCHARIDE--PROTEIN GLYCOSYLTRANSFERASE SUBUNIT"/>
    <property type="match status" value="1"/>
</dbReference>
<dbReference type="InterPro" id="IPR003674">
    <property type="entry name" value="Oligo_trans_STT3"/>
</dbReference>
<evidence type="ECO:0000259" key="19">
    <source>
        <dbReference type="Pfam" id="PF02516"/>
    </source>
</evidence>
<evidence type="ECO:0000256" key="5">
    <source>
        <dbReference type="ARBA" id="ARBA00010810"/>
    </source>
</evidence>
<evidence type="ECO:0000313" key="22">
    <source>
        <dbReference type="EMBL" id="QLH78898.1"/>
    </source>
</evidence>
<evidence type="ECO:0000256" key="11">
    <source>
        <dbReference type="ARBA" id="ARBA00022842"/>
    </source>
</evidence>
<evidence type="ECO:0000256" key="14">
    <source>
        <dbReference type="ARBA" id="ARBA00023211"/>
    </source>
</evidence>
<evidence type="ECO:0000256" key="18">
    <source>
        <dbReference type="SAM" id="Phobius"/>
    </source>
</evidence>
<protein>
    <recommendedName>
        <fullName evidence="6">dolichyl-phosphooligosaccharide-protein glycotransferase</fullName>
        <ecNumber evidence="6">2.4.99.21</ecNumber>
    </recommendedName>
    <alternativeName>
        <fullName evidence="15">Oligosaccharyl transferase</fullName>
    </alternativeName>
</protein>
<evidence type="ECO:0000256" key="7">
    <source>
        <dbReference type="ARBA" id="ARBA00022676"/>
    </source>
</evidence>